<dbReference type="InParanoid" id="G8Y610"/>
<dbReference type="Proteomes" id="UP000005222">
    <property type="component" value="Chromosome L"/>
</dbReference>
<organism evidence="2 3">
    <name type="scientific">Pichia sorbitophila (strain ATCC MYA-4447 / BCRC 22081 / CBS 7064 / NBRC 10061 / NRRL Y-12695)</name>
    <name type="common">Hybrid yeast</name>
    <dbReference type="NCBI Taxonomy" id="559304"/>
    <lineage>
        <taxon>Eukaryota</taxon>
        <taxon>Fungi</taxon>
        <taxon>Dikarya</taxon>
        <taxon>Ascomycota</taxon>
        <taxon>Saccharomycotina</taxon>
        <taxon>Pichiomycetes</taxon>
        <taxon>Debaryomycetaceae</taxon>
        <taxon>Millerozyma</taxon>
    </lineage>
</organism>
<dbReference type="AlphaFoldDB" id="G8Y610"/>
<evidence type="ECO:0000313" key="2">
    <source>
        <dbReference type="EMBL" id="CCE85071.1"/>
    </source>
</evidence>
<dbReference type="OrthoDB" id="4020698at2759"/>
<reference evidence="3" key="2">
    <citation type="journal article" date="2012" name="G3 (Bethesda)">
        <title>Pichia sorbitophila, an interspecies yeast hybrid reveals early steps of genome resolution following polyploidization.</title>
        <authorList>
            <person name="Leh Louis V."/>
            <person name="Despons L."/>
            <person name="Friedrich A."/>
            <person name="Martin T."/>
            <person name="Durrens P."/>
            <person name="Casaregola S."/>
            <person name="Neuveglise C."/>
            <person name="Fairhead C."/>
            <person name="Marck C."/>
            <person name="Cruz J.A."/>
            <person name="Straub M.L."/>
            <person name="Kugler V."/>
            <person name="Sacerdot C."/>
            <person name="Uzunov Z."/>
            <person name="Thierry A."/>
            <person name="Weiss S."/>
            <person name="Bleykasten C."/>
            <person name="De Montigny J."/>
            <person name="Jacques N."/>
            <person name="Jung P."/>
            <person name="Lemaire M."/>
            <person name="Mallet S."/>
            <person name="Morel G."/>
            <person name="Richard G.F."/>
            <person name="Sarkar A."/>
            <person name="Savel G."/>
            <person name="Schacherer J."/>
            <person name="Seret M.L."/>
            <person name="Talla E."/>
            <person name="Samson G."/>
            <person name="Jubin C."/>
            <person name="Poulain J."/>
            <person name="Vacherie B."/>
            <person name="Barbe V."/>
            <person name="Pelletier E."/>
            <person name="Sherman D.J."/>
            <person name="Westhof E."/>
            <person name="Weissenbach J."/>
            <person name="Baret P.V."/>
            <person name="Wincker P."/>
            <person name="Gaillardin C."/>
            <person name="Dujon B."/>
            <person name="Souciet J.L."/>
        </authorList>
    </citation>
    <scope>NUCLEOTIDE SEQUENCE [LARGE SCALE GENOMIC DNA]</scope>
    <source>
        <strain evidence="3">ATCC MYA-4447 / BCRC 22081 / CBS 7064 / NBRC 10061 / NRRL Y-12695</strain>
    </source>
</reference>
<evidence type="ECO:0000313" key="3">
    <source>
        <dbReference type="Proteomes" id="UP000005222"/>
    </source>
</evidence>
<evidence type="ECO:0000313" key="1">
    <source>
        <dbReference type="EMBL" id="CCE84040.1"/>
    </source>
</evidence>
<protein>
    <submittedName>
        <fullName evidence="2">Piso0_004642 protein</fullName>
    </submittedName>
</protein>
<dbReference type="Proteomes" id="UP000005222">
    <property type="component" value="Chromosome K"/>
</dbReference>
<name>G8Y610_PICSO</name>
<dbReference type="EMBL" id="FO082048">
    <property type="protein sequence ID" value="CCE85071.1"/>
    <property type="molecule type" value="Genomic_DNA"/>
</dbReference>
<dbReference type="HOGENOM" id="CLU_940446_0_0_1"/>
<dbReference type="eggNOG" id="ENOG502RQC1">
    <property type="taxonomic scope" value="Eukaryota"/>
</dbReference>
<accession>G8Y610</accession>
<sequence length="296" mass="33601">MSNFSYRHYLMCIAMSWVIIANTYANIISPDIAKLEHGQGLVVDLTGETAVEYHQGDFFNDKDDFSMAATNFNENEASFTSNKIEAMTDDLNRTLYVMNSFDDMKHRKALMRNTNNSFYFKQVHSSMYYDEKEKAWYEYRIKQDEKPKLETYPFLIPSSPCINGEDSSGGSISSTYQVQVSLSDAISGELSFAVSPLTLTANLGFTVGTSFQFSGGYTCSVKKGEYAQLFIEPFTVEVPESKRRRVAYKRLKGVVATQGEFEEFEKFRLIAKHKPNHYCLVTKDPSELKCAHKIGG</sequence>
<gene>
    <name evidence="2" type="primary">Piso0_004642</name>
    <name evidence="1" type="ORF">GNLVRS01_PISO0K21372g</name>
    <name evidence="2" type="ORF">GNLVRS01_PISO0L21373g</name>
</gene>
<dbReference type="EMBL" id="FO082049">
    <property type="protein sequence ID" value="CCE84040.1"/>
    <property type="molecule type" value="Genomic_DNA"/>
</dbReference>
<reference evidence="2" key="1">
    <citation type="submission" date="2011-10" db="EMBL/GenBank/DDBJ databases">
        <authorList>
            <person name="Genoscope - CEA"/>
        </authorList>
    </citation>
    <scope>NUCLEOTIDE SEQUENCE</scope>
</reference>
<proteinExistence type="predicted"/>
<keyword evidence="3" id="KW-1185">Reference proteome</keyword>